<keyword evidence="3" id="KW-1185">Reference proteome</keyword>
<feature type="transmembrane region" description="Helical" evidence="1">
    <location>
        <begin position="282"/>
        <end position="305"/>
    </location>
</feature>
<evidence type="ECO:0000313" key="3">
    <source>
        <dbReference type="Proteomes" id="UP000051679"/>
    </source>
</evidence>
<sequence length="373" mass="41416">MNMMIELRNDLRRIWREPVFWLVPLVLAVVLMLPLRPVTHETTVQTMVREAKTDASTMKLDNMRSLAQGNKAKTADYHAAVAERSKLQQIARRGDRVAYAKSMSRFMTLEERVEGTAPSDFQGFHYLAKHSMPIYFYNIERQREPVLKYLGENLGLTYQSMFILVILAVTVAYLIWLPQHKDERAQFSLVPRRPVTVQLAQASAVFISVSAAFIGSVILASLVPLVRNGFGQWLYPIVHNTSEQNQIFAAGPLVLGQILLVIAFVFLLTGIGTLALTLRPTLVTNVVVQLVFVLGASLTTANGVAPQNLFRFIPSTYVWTRGVMMGSGSMQFEINAFGLVGGLLVLGVYGCLALGLAGYLVHRRAGRLCTVAM</sequence>
<proteinExistence type="predicted"/>
<dbReference type="Proteomes" id="UP000051679">
    <property type="component" value="Unassembled WGS sequence"/>
</dbReference>
<feature type="transmembrane region" description="Helical" evidence="1">
    <location>
        <begin position="20"/>
        <end position="39"/>
    </location>
</feature>
<dbReference type="EMBL" id="AYYO01000023">
    <property type="protein sequence ID" value="KRM55366.1"/>
    <property type="molecule type" value="Genomic_DNA"/>
</dbReference>
<keyword evidence="1" id="KW-0472">Membrane</keyword>
<name>A0A0R1ZUD3_9LACO</name>
<reference evidence="2 3" key="1">
    <citation type="journal article" date="2015" name="Genome Announc.">
        <title>Expanding the biotechnology potential of lactobacilli through comparative genomics of 213 strains and associated genera.</title>
        <authorList>
            <person name="Sun Z."/>
            <person name="Harris H.M."/>
            <person name="McCann A."/>
            <person name="Guo C."/>
            <person name="Argimon S."/>
            <person name="Zhang W."/>
            <person name="Yang X."/>
            <person name="Jeffery I.B."/>
            <person name="Cooney J.C."/>
            <person name="Kagawa T.F."/>
            <person name="Liu W."/>
            <person name="Song Y."/>
            <person name="Salvetti E."/>
            <person name="Wrobel A."/>
            <person name="Rasinkangas P."/>
            <person name="Parkhill J."/>
            <person name="Rea M.C."/>
            <person name="O'Sullivan O."/>
            <person name="Ritari J."/>
            <person name="Douillard F.P."/>
            <person name="Paul Ross R."/>
            <person name="Yang R."/>
            <person name="Briner A.E."/>
            <person name="Felis G.E."/>
            <person name="de Vos W.M."/>
            <person name="Barrangou R."/>
            <person name="Klaenhammer T.R."/>
            <person name="Caufield P.W."/>
            <person name="Cui Y."/>
            <person name="Zhang H."/>
            <person name="O'Toole P.W."/>
        </authorList>
    </citation>
    <scope>NUCLEOTIDE SEQUENCE [LARGE SCALE GENOMIC DNA]</scope>
    <source>
        <strain evidence="2 3">DSM 20505</strain>
    </source>
</reference>
<feature type="transmembrane region" description="Helical" evidence="1">
    <location>
        <begin position="156"/>
        <end position="178"/>
    </location>
</feature>
<evidence type="ECO:0000313" key="2">
    <source>
        <dbReference type="EMBL" id="KRM55366.1"/>
    </source>
</evidence>
<accession>A0A0R1ZUD3</accession>
<keyword evidence="1" id="KW-0812">Transmembrane</keyword>
<feature type="transmembrane region" description="Helical" evidence="1">
    <location>
        <begin position="334"/>
        <end position="361"/>
    </location>
</feature>
<comment type="caution">
    <text evidence="2">The sequence shown here is derived from an EMBL/GenBank/DDBJ whole genome shotgun (WGS) entry which is preliminary data.</text>
</comment>
<evidence type="ECO:0000256" key="1">
    <source>
        <dbReference type="SAM" id="Phobius"/>
    </source>
</evidence>
<dbReference type="STRING" id="1291052.FC18_GL001399"/>
<organism evidence="2 3">
    <name type="scientific">Lacticaseibacillus sharpeae JCM 1186 = DSM 20505</name>
    <dbReference type="NCBI Taxonomy" id="1291052"/>
    <lineage>
        <taxon>Bacteria</taxon>
        <taxon>Bacillati</taxon>
        <taxon>Bacillota</taxon>
        <taxon>Bacilli</taxon>
        <taxon>Lactobacillales</taxon>
        <taxon>Lactobacillaceae</taxon>
        <taxon>Lacticaseibacillus</taxon>
    </lineage>
</organism>
<feature type="transmembrane region" description="Helical" evidence="1">
    <location>
        <begin position="199"/>
        <end position="226"/>
    </location>
</feature>
<feature type="transmembrane region" description="Helical" evidence="1">
    <location>
        <begin position="246"/>
        <end position="270"/>
    </location>
</feature>
<protein>
    <submittedName>
        <fullName evidence="2">Uncharacterized protein</fullName>
    </submittedName>
</protein>
<keyword evidence="1" id="KW-1133">Transmembrane helix</keyword>
<dbReference type="AlphaFoldDB" id="A0A0R1ZUD3"/>
<dbReference type="PATRIC" id="fig|1291052.5.peg.1418"/>
<gene>
    <name evidence="2" type="ORF">FC18_GL001399</name>
</gene>